<reference evidence="2" key="1">
    <citation type="submission" date="2023-11" db="EMBL/GenBank/DDBJ databases">
        <authorList>
            <person name="Alioto T."/>
            <person name="Alioto T."/>
            <person name="Gomez Garrido J."/>
        </authorList>
    </citation>
    <scope>NUCLEOTIDE SEQUENCE</scope>
</reference>
<feature type="region of interest" description="Disordered" evidence="1">
    <location>
        <begin position="1"/>
        <end position="24"/>
    </location>
</feature>
<sequence>MDPLSPAGPSSSSSGQIVKGTRKGTRSCVECRHRKIRIVSTESYDEEVGKLYHQVPSLRPILNNPREWLTAVASYATPWMSLYMSIFPYTSPIDTKEELISQHDEMQSPTAHPVTMAMFLCTFAITAQQVPPDQENTSPPLNWKDAPTYARQVAQAVEATIISHTGLAMTVEGIEMAILLLRLQLGLGAIRSLWLSLRRTVALAELIGLPRFWYSRRDDLIPATYTPGSSTSSSRDRITQKIAIWTAICLTDRLSSMMFNLPAATSSHRFPRKDIMTPEGEVLVASHLFELSSLALEVQALDEACMMNESAEETYQNVLTIDCRLRTLKSQTPTSWWNDWPHKASSASLVQFWHFYLTARIHLHAAMSPDEQDQFSYSRTACEQACETLSRLYPGLRYGLPSGFFLCRIIDMQIYTAVAFLLLTSMRGSNATDPRKIAMAQTILETMDAVSNRTSHVEFISGASSTIRSLIALARDGSSSSQSLTLRIPLLGKVRIGRKKTSGSGATANQPQDHEAAMPQMQQAQAAEQSYSNQGAPSATRTAEVNQQHYDMSNSNTLPWLMELDMNSQSLQYPFLADDITHFDQWLSTDSGMALNSI</sequence>
<feature type="compositionally biased region" description="Low complexity" evidence="1">
    <location>
        <begin position="517"/>
        <end position="529"/>
    </location>
</feature>
<feature type="compositionally biased region" description="Low complexity" evidence="1">
    <location>
        <begin position="1"/>
        <end position="15"/>
    </location>
</feature>
<organism evidence="2 3">
    <name type="scientific">Lecanosticta acicola</name>
    <dbReference type="NCBI Taxonomy" id="111012"/>
    <lineage>
        <taxon>Eukaryota</taxon>
        <taxon>Fungi</taxon>
        <taxon>Dikarya</taxon>
        <taxon>Ascomycota</taxon>
        <taxon>Pezizomycotina</taxon>
        <taxon>Dothideomycetes</taxon>
        <taxon>Dothideomycetidae</taxon>
        <taxon>Mycosphaerellales</taxon>
        <taxon>Mycosphaerellaceae</taxon>
        <taxon>Lecanosticta</taxon>
    </lineage>
</organism>
<comment type="caution">
    <text evidence="2">The sequence shown here is derived from an EMBL/GenBank/DDBJ whole genome shotgun (WGS) entry which is preliminary data.</text>
</comment>
<evidence type="ECO:0000313" key="3">
    <source>
        <dbReference type="Proteomes" id="UP001296104"/>
    </source>
</evidence>
<name>A0AAI9E3K5_9PEZI</name>
<proteinExistence type="predicted"/>
<evidence type="ECO:0000313" key="2">
    <source>
        <dbReference type="EMBL" id="CAK3797147.1"/>
    </source>
</evidence>
<dbReference type="AlphaFoldDB" id="A0AAI9E3K5"/>
<dbReference type="PANTHER" id="PTHR47840">
    <property type="entry name" value="ZN(II)2CYS6 TRANSCRIPTION FACTOR (EUROFUNG)-RELATED"/>
    <property type="match status" value="1"/>
</dbReference>
<feature type="region of interest" description="Disordered" evidence="1">
    <location>
        <begin position="499"/>
        <end position="543"/>
    </location>
</feature>
<feature type="compositionally biased region" description="Polar residues" evidence="1">
    <location>
        <begin position="530"/>
        <end position="543"/>
    </location>
</feature>
<evidence type="ECO:0000256" key="1">
    <source>
        <dbReference type="SAM" id="MobiDB-lite"/>
    </source>
</evidence>
<keyword evidence="3" id="KW-1185">Reference proteome</keyword>
<gene>
    <name evidence="2" type="ORF">LECACI_7A000799</name>
</gene>
<protein>
    <recommendedName>
        <fullName evidence="4">Transcription factor domain-containing protein</fullName>
    </recommendedName>
</protein>
<dbReference type="CDD" id="cd12148">
    <property type="entry name" value="fungal_TF_MHR"/>
    <property type="match status" value="1"/>
</dbReference>
<dbReference type="Proteomes" id="UP001296104">
    <property type="component" value="Unassembled WGS sequence"/>
</dbReference>
<accession>A0AAI9E3K5</accession>
<evidence type="ECO:0008006" key="4">
    <source>
        <dbReference type="Google" id="ProtNLM"/>
    </source>
</evidence>
<dbReference type="PANTHER" id="PTHR47840:SF3">
    <property type="entry name" value="ZN(II)2CYS6 TRANSCRIPTION FACTOR (EUROFUNG)"/>
    <property type="match status" value="1"/>
</dbReference>
<feature type="compositionally biased region" description="Polar residues" evidence="1">
    <location>
        <begin position="502"/>
        <end position="511"/>
    </location>
</feature>
<dbReference type="EMBL" id="CAVMBE010000003">
    <property type="protein sequence ID" value="CAK3797147.1"/>
    <property type="molecule type" value="Genomic_DNA"/>
</dbReference>